<dbReference type="RefSeq" id="WP_344449663.1">
    <property type="nucleotide sequence ID" value="NZ_BAAATZ010000006.1"/>
</dbReference>
<dbReference type="EMBL" id="BAAATZ010000006">
    <property type="protein sequence ID" value="GAA2722922.1"/>
    <property type="molecule type" value="Genomic_DNA"/>
</dbReference>
<keyword evidence="2" id="KW-0812">Transmembrane</keyword>
<comment type="caution">
    <text evidence="3">The sequence shown here is derived from an EMBL/GenBank/DDBJ whole genome shotgun (WGS) entry which is preliminary data.</text>
</comment>
<name>A0ABN3U5E5_9ACTN</name>
<feature type="region of interest" description="Disordered" evidence="1">
    <location>
        <begin position="63"/>
        <end position="97"/>
    </location>
</feature>
<protein>
    <submittedName>
        <fullName evidence="3">Uncharacterized protein</fullName>
    </submittedName>
</protein>
<feature type="compositionally biased region" description="Basic and acidic residues" evidence="1">
    <location>
        <begin position="64"/>
        <end position="97"/>
    </location>
</feature>
<feature type="transmembrane region" description="Helical" evidence="2">
    <location>
        <begin position="28"/>
        <end position="54"/>
    </location>
</feature>
<evidence type="ECO:0000313" key="4">
    <source>
        <dbReference type="Proteomes" id="UP001501842"/>
    </source>
</evidence>
<evidence type="ECO:0000313" key="3">
    <source>
        <dbReference type="EMBL" id="GAA2722922.1"/>
    </source>
</evidence>
<reference evidence="3 4" key="1">
    <citation type="journal article" date="2019" name="Int. J. Syst. Evol. Microbiol.">
        <title>The Global Catalogue of Microorganisms (GCM) 10K type strain sequencing project: providing services to taxonomists for standard genome sequencing and annotation.</title>
        <authorList>
            <consortium name="The Broad Institute Genomics Platform"/>
            <consortium name="The Broad Institute Genome Sequencing Center for Infectious Disease"/>
            <person name="Wu L."/>
            <person name="Ma J."/>
        </authorList>
    </citation>
    <scope>NUCLEOTIDE SEQUENCE [LARGE SCALE GENOMIC DNA]</scope>
    <source>
        <strain evidence="3 4">JCM 8201</strain>
    </source>
</reference>
<sequence>MPHVPLFYPLFREVSLLWDDTEKPEAEMITILAITITATFLLGLFLGHVIGFGVRTRSTVIHSDPADRPLRDTRDRKGLLWEKSPRAGTDGREKLPE</sequence>
<proteinExistence type="predicted"/>
<keyword evidence="4" id="KW-1185">Reference proteome</keyword>
<keyword evidence="2" id="KW-0472">Membrane</keyword>
<dbReference type="Proteomes" id="UP001501842">
    <property type="component" value="Unassembled WGS sequence"/>
</dbReference>
<keyword evidence="2" id="KW-1133">Transmembrane helix</keyword>
<evidence type="ECO:0000256" key="1">
    <source>
        <dbReference type="SAM" id="MobiDB-lite"/>
    </source>
</evidence>
<organism evidence="3 4">
    <name type="scientific">Actinocorallia aurantiaca</name>
    <dbReference type="NCBI Taxonomy" id="46204"/>
    <lineage>
        <taxon>Bacteria</taxon>
        <taxon>Bacillati</taxon>
        <taxon>Actinomycetota</taxon>
        <taxon>Actinomycetes</taxon>
        <taxon>Streptosporangiales</taxon>
        <taxon>Thermomonosporaceae</taxon>
        <taxon>Actinocorallia</taxon>
    </lineage>
</organism>
<accession>A0ABN3U5E5</accession>
<gene>
    <name evidence="3" type="ORF">GCM10010439_16840</name>
</gene>
<evidence type="ECO:0000256" key="2">
    <source>
        <dbReference type="SAM" id="Phobius"/>
    </source>
</evidence>